<dbReference type="AlphaFoldDB" id="A0A3B0BR78"/>
<reference evidence="1 2" key="1">
    <citation type="journal article" date="2007" name="Int. J. Syst. Evol. Microbiol.">
        <title>Paenibacillus ginsengarvi sp. nov., isolated from soil from ginseng cultivation.</title>
        <authorList>
            <person name="Yoon M.H."/>
            <person name="Ten L.N."/>
            <person name="Im W.T."/>
        </authorList>
    </citation>
    <scope>NUCLEOTIDE SEQUENCE [LARGE SCALE GENOMIC DNA]</scope>
    <source>
        <strain evidence="1 2">KCTC 13059</strain>
    </source>
</reference>
<comment type="caution">
    <text evidence="1">The sequence shown here is derived from an EMBL/GenBank/DDBJ whole genome shotgun (WGS) entry which is preliminary data.</text>
</comment>
<dbReference type="RefSeq" id="WP_120750476.1">
    <property type="nucleotide sequence ID" value="NZ_RBAH01000025.1"/>
</dbReference>
<protein>
    <submittedName>
        <fullName evidence="1">Uncharacterized protein</fullName>
    </submittedName>
</protein>
<dbReference type="Proteomes" id="UP000282311">
    <property type="component" value="Unassembled WGS sequence"/>
</dbReference>
<sequence>MKPLKLAKKSLLVGSLAAAILLGGTIPGFGGEAAYASETTGVVNYEKIVETHLASIIVDVASLADQQDSAIRDSLRQGKSLVEASGMKGDDLLDTLITSMNQSIDFAARDDKSVKSEELKRLKADAAGKISSILLTKGYEDKIVIEVDYKKVVEKEVSSIIGGVALYANKTDDAIRKVLEQGGTLVEASGLKSDELYDKLVNSMNQSIDFAAQNDKSITADQLNRMKSEAAAKISTALSTKGYGSTKEVKVDYDKVVETELSTIIGGVALYANKTDTAIRDALQQGKTLTEASGLERGELYGKLVDSMNQSIDFAARNDKSITADQLNRMKSEAAAKISTALSKSGYGK</sequence>
<organism evidence="1 2">
    <name type="scientific">Paenibacillus ginsengarvi</name>
    <dbReference type="NCBI Taxonomy" id="400777"/>
    <lineage>
        <taxon>Bacteria</taxon>
        <taxon>Bacillati</taxon>
        <taxon>Bacillota</taxon>
        <taxon>Bacilli</taxon>
        <taxon>Bacillales</taxon>
        <taxon>Paenibacillaceae</taxon>
        <taxon>Paenibacillus</taxon>
    </lineage>
</organism>
<proteinExistence type="predicted"/>
<dbReference type="OrthoDB" id="2532944at2"/>
<name>A0A3B0BR78_9BACL</name>
<evidence type="ECO:0000313" key="2">
    <source>
        <dbReference type="Proteomes" id="UP000282311"/>
    </source>
</evidence>
<evidence type="ECO:0000313" key="1">
    <source>
        <dbReference type="EMBL" id="RKN74206.1"/>
    </source>
</evidence>
<dbReference type="EMBL" id="RBAH01000025">
    <property type="protein sequence ID" value="RKN74206.1"/>
    <property type="molecule type" value="Genomic_DNA"/>
</dbReference>
<accession>A0A3B0BR78</accession>
<gene>
    <name evidence="1" type="ORF">D7M11_27550</name>
</gene>
<keyword evidence="2" id="KW-1185">Reference proteome</keyword>